<dbReference type="PANTHER" id="PTHR36071:SF1">
    <property type="entry name" value="DNA DOUBLE-STRAND BREAK REPAIR PROTEIN"/>
    <property type="match status" value="1"/>
</dbReference>
<proteinExistence type="predicted"/>
<name>A0AAN8UQI9_9MAGN</name>
<dbReference type="AlphaFoldDB" id="A0AAN8UQI9"/>
<evidence type="ECO:0000313" key="1">
    <source>
        <dbReference type="EMBL" id="KAK6914518.1"/>
    </source>
</evidence>
<dbReference type="EMBL" id="JBAMMX010000026">
    <property type="protein sequence ID" value="KAK6914518.1"/>
    <property type="molecule type" value="Genomic_DNA"/>
</dbReference>
<organism evidence="1 2">
    <name type="scientific">Dillenia turbinata</name>
    <dbReference type="NCBI Taxonomy" id="194707"/>
    <lineage>
        <taxon>Eukaryota</taxon>
        <taxon>Viridiplantae</taxon>
        <taxon>Streptophyta</taxon>
        <taxon>Embryophyta</taxon>
        <taxon>Tracheophyta</taxon>
        <taxon>Spermatophyta</taxon>
        <taxon>Magnoliopsida</taxon>
        <taxon>eudicotyledons</taxon>
        <taxon>Gunneridae</taxon>
        <taxon>Pentapetalae</taxon>
        <taxon>Dilleniales</taxon>
        <taxon>Dilleniaceae</taxon>
        <taxon>Dillenia</taxon>
    </lineage>
</organism>
<dbReference type="PANTHER" id="PTHR36071">
    <property type="entry name" value="DNA DOUBLE-STRAND BREAK REPAIR PROTEIN"/>
    <property type="match status" value="1"/>
</dbReference>
<sequence length="657" mass="74302">MAEFFRSDCASILSDMKHIEKRLQHKRRLLIGLPTSSRYAENQSLPESLLRDDDVFYGALRAFVEECFRALNVEMGHAAAENDLESLDSWETLYSQLDSFTSWQLYHLTKIITGGSVNFAQTRSQMKKIVKEYIRNLLNNRMVKAREFEFSRLISQLHREAHNTGENHVIFASQSHKDAAYKVIYGLNDMTSESLFAMYRKLRGVQASPPLLRPKKSSWTRDRLADRIRSISLRMLSELGEGEALQEPLAKAMAVASLSLTVFLGHKDYSLPEFHQFSPKIEALHNEIIKAIWSLDKVRISELKTLQVLLDPNAKLPSRSLRTAIRNLLTMYLYESSEMDAMPKSLFETLAIINKDSRSVKKRYSLEKEIDNDIECILAVSAHVKQIVWDLLPEKGFDLDFKIAYMEDLEDCDNGDIYYDNGREPELDALQSSNLVESVGESKITSSKCSTPTPMEGGISPLVTPNATLISDSVVRRTNAVSTDGLGFTDTIQESISLIGSRNIKLNQVESYGNTELLNSCNFKPEVADTTDSEKISEFCPPVSSHDDTKHMFKENMDQNQYLAIQEVCDENSKVAYSLIGRVLEGIAEAENLNLDWTDVSYLRGKKSTLESQVTENAQPFPYEKVRASVIAEAVRDLMPSFSKSGMKKLNELMGLP</sequence>
<reference evidence="1 2" key="1">
    <citation type="submission" date="2023-12" db="EMBL/GenBank/DDBJ databases">
        <title>A high-quality genome assembly for Dillenia turbinata (Dilleniales).</title>
        <authorList>
            <person name="Chanderbali A."/>
        </authorList>
    </citation>
    <scope>NUCLEOTIDE SEQUENCE [LARGE SCALE GENOMIC DNA]</scope>
    <source>
        <strain evidence="1">LSX21</strain>
        <tissue evidence="1">Leaf</tissue>
    </source>
</reference>
<accession>A0AAN8UQI9</accession>
<comment type="caution">
    <text evidence="1">The sequence shown here is derived from an EMBL/GenBank/DDBJ whole genome shotgun (WGS) entry which is preliminary data.</text>
</comment>
<evidence type="ECO:0000313" key="2">
    <source>
        <dbReference type="Proteomes" id="UP001370490"/>
    </source>
</evidence>
<keyword evidence="2" id="KW-1185">Reference proteome</keyword>
<dbReference type="Proteomes" id="UP001370490">
    <property type="component" value="Unassembled WGS sequence"/>
</dbReference>
<protein>
    <submittedName>
        <fullName evidence="1">Uncharacterized protein</fullName>
    </submittedName>
</protein>
<gene>
    <name evidence="1" type="ORF">RJ641_021839</name>
</gene>